<gene>
    <name evidence="3" type="ORF">PU560_03325</name>
</gene>
<reference evidence="3" key="1">
    <citation type="submission" date="2023-02" db="EMBL/GenBank/DDBJ databases">
        <title>Georgenia sp.10Sc9-8, isolated from a soil sample collected from the Taklamakan desert.</title>
        <authorList>
            <person name="Liu S."/>
        </authorList>
    </citation>
    <scope>NUCLEOTIDE SEQUENCE</scope>
    <source>
        <strain evidence="3">10Sc9-8</strain>
    </source>
</reference>
<dbReference type="Gene3D" id="2.40.128.580">
    <property type="entry name" value="GXWXG domain"/>
    <property type="match status" value="1"/>
</dbReference>
<accession>A0ABT5TU41</accession>
<feature type="domain" description="GXWXG" evidence="1">
    <location>
        <begin position="26"/>
        <end position="81"/>
    </location>
</feature>
<evidence type="ECO:0000259" key="1">
    <source>
        <dbReference type="Pfam" id="PF14231"/>
    </source>
</evidence>
<sequence length="188" mass="20279">MTAADGAPARRLRELEQGTTSAQALAFFDSLPAVAVAELTGAWRGNEVPTGHRLDGLLGAFGWRGKHVASPEDVHPLVFETLGSLYSINPAVVPLGVVLRFPGALRSAAAQRAFRLLRGALRTSRPRARLRMTEHRGVLTATMIYDTLPVHDVFRRVDADTVLGVMDARGMHEPFVFALRRDGAGSGS</sequence>
<protein>
    <submittedName>
        <fullName evidence="3">DUF4334 domain-containing protein</fullName>
    </submittedName>
</protein>
<evidence type="ECO:0000259" key="2">
    <source>
        <dbReference type="Pfam" id="PF14232"/>
    </source>
</evidence>
<evidence type="ECO:0000313" key="3">
    <source>
        <dbReference type="EMBL" id="MDD9205499.1"/>
    </source>
</evidence>
<dbReference type="Proteomes" id="UP001165561">
    <property type="component" value="Unassembled WGS sequence"/>
</dbReference>
<feature type="domain" description="DUF4334" evidence="2">
    <location>
        <begin position="126"/>
        <end position="181"/>
    </location>
</feature>
<keyword evidence="4" id="KW-1185">Reference proteome</keyword>
<comment type="caution">
    <text evidence="3">The sequence shown here is derived from an EMBL/GenBank/DDBJ whole genome shotgun (WGS) entry which is preliminary data.</text>
</comment>
<dbReference type="InterPro" id="IPR025951">
    <property type="entry name" value="GXWXG_dom"/>
</dbReference>
<dbReference type="Pfam" id="PF14232">
    <property type="entry name" value="DUF4334"/>
    <property type="match status" value="1"/>
</dbReference>
<dbReference type="Pfam" id="PF14231">
    <property type="entry name" value="GXWXG"/>
    <property type="match status" value="1"/>
</dbReference>
<name>A0ABT5TU41_9MICO</name>
<dbReference type="EMBL" id="JARACI010000522">
    <property type="protein sequence ID" value="MDD9205499.1"/>
    <property type="molecule type" value="Genomic_DNA"/>
</dbReference>
<dbReference type="InterPro" id="IPR025568">
    <property type="entry name" value="DUF4334"/>
</dbReference>
<proteinExistence type="predicted"/>
<organism evidence="3 4">
    <name type="scientific">Georgenia halotolerans</name>
    <dbReference type="NCBI Taxonomy" id="3028317"/>
    <lineage>
        <taxon>Bacteria</taxon>
        <taxon>Bacillati</taxon>
        <taxon>Actinomycetota</taxon>
        <taxon>Actinomycetes</taxon>
        <taxon>Micrococcales</taxon>
        <taxon>Bogoriellaceae</taxon>
        <taxon>Georgenia</taxon>
    </lineage>
</organism>
<evidence type="ECO:0000313" key="4">
    <source>
        <dbReference type="Proteomes" id="UP001165561"/>
    </source>
</evidence>